<dbReference type="AlphaFoldDB" id="A0A382GIG9"/>
<dbReference type="InterPro" id="IPR013725">
    <property type="entry name" value="DNA_replication_fac_RFC1_C"/>
</dbReference>
<dbReference type="InterPro" id="IPR008921">
    <property type="entry name" value="DNA_pol3_clamp-load_cplx_C"/>
</dbReference>
<dbReference type="GO" id="GO:0003677">
    <property type="term" value="F:DNA binding"/>
    <property type="evidence" value="ECO:0007669"/>
    <property type="project" value="InterPro"/>
</dbReference>
<accession>A0A382GIG9</accession>
<comment type="similarity">
    <text evidence="1">Belongs to the activator 1 large subunit family.</text>
</comment>
<gene>
    <name evidence="4" type="ORF">METZ01_LOCUS227810</name>
</gene>
<organism evidence="4">
    <name type="scientific">marine metagenome</name>
    <dbReference type="NCBI Taxonomy" id="408172"/>
    <lineage>
        <taxon>unclassified sequences</taxon>
        <taxon>metagenomes</taxon>
        <taxon>ecological metagenomes</taxon>
    </lineage>
</organism>
<dbReference type="Pfam" id="PF08519">
    <property type="entry name" value="RFC1"/>
    <property type="match status" value="1"/>
</dbReference>
<keyword evidence="2" id="KW-0235">DNA replication</keyword>
<feature type="domain" description="DNA replication factor RFC1 C-terminal" evidence="3">
    <location>
        <begin position="292"/>
        <end position="364"/>
    </location>
</feature>
<dbReference type="GO" id="GO:0005524">
    <property type="term" value="F:ATP binding"/>
    <property type="evidence" value="ECO:0007669"/>
    <property type="project" value="InterPro"/>
</dbReference>
<dbReference type="SUPFAM" id="SSF52540">
    <property type="entry name" value="P-loop containing nucleoside triphosphate hydrolases"/>
    <property type="match status" value="1"/>
</dbReference>
<evidence type="ECO:0000259" key="3">
    <source>
        <dbReference type="Pfam" id="PF08519"/>
    </source>
</evidence>
<evidence type="ECO:0000313" key="4">
    <source>
        <dbReference type="EMBL" id="SVB74956.1"/>
    </source>
</evidence>
<dbReference type="GO" id="GO:0003689">
    <property type="term" value="F:DNA clamp loader activity"/>
    <property type="evidence" value="ECO:0007669"/>
    <property type="project" value="InterPro"/>
</dbReference>
<dbReference type="GO" id="GO:0006260">
    <property type="term" value="P:DNA replication"/>
    <property type="evidence" value="ECO:0007669"/>
    <property type="project" value="UniProtKB-KW"/>
</dbReference>
<dbReference type="GO" id="GO:0005663">
    <property type="term" value="C:DNA replication factor C complex"/>
    <property type="evidence" value="ECO:0007669"/>
    <property type="project" value="InterPro"/>
</dbReference>
<protein>
    <recommendedName>
        <fullName evidence="3">DNA replication factor RFC1 C-terminal domain-containing protein</fullName>
    </recommendedName>
</protein>
<evidence type="ECO:0000256" key="2">
    <source>
        <dbReference type="ARBA" id="ARBA00022705"/>
    </source>
</evidence>
<dbReference type="EMBL" id="UINC01055734">
    <property type="protein sequence ID" value="SVB74956.1"/>
    <property type="molecule type" value="Genomic_DNA"/>
</dbReference>
<dbReference type="Gene3D" id="3.40.50.300">
    <property type="entry name" value="P-loop containing nucleotide triphosphate hydrolases"/>
    <property type="match status" value="1"/>
</dbReference>
<dbReference type="InterPro" id="IPR027417">
    <property type="entry name" value="P-loop_NTPase"/>
</dbReference>
<dbReference type="SUPFAM" id="SSF48019">
    <property type="entry name" value="post-AAA+ oligomerization domain-like"/>
    <property type="match status" value="1"/>
</dbReference>
<dbReference type="Gene3D" id="1.20.272.10">
    <property type="match status" value="1"/>
</dbReference>
<name>A0A382GIG9_9ZZZZ</name>
<sequence>MTLLNKYIPTELNQIIGNEKKYQQLEKDIIKNKFKGKYLIYGKSSLGKTSFMNVFSKKYKYILKKINILDIDIDLFNYSFFIKKILLIDEINTVNLKPNQKKKIITGIKKLYDILNNDHNNLIILIADSKLSEFKKFKDLNIYPLRKFNDKKLYPFIENIFIKENIKYSLNTKEQIFDNLIKHSNSNITKIFLNIDAFILNNKKTIRDNEKNRNKIINSNQDVFINDTYDILKHTFKDFDINNPNDLMLKENLYYNEPFMVSNNIHQNYIKLINMKYKKEKLDKLSEVSHNLCDGDILDCKMQQKKDYSLYPSVNYMNNIIPVYTLKGKYKTFFHYPAVVSKNNKILNNNKKLIELKKTSYLNFKNCDLSLVKQITKDKKLSFLN</sequence>
<reference evidence="4" key="1">
    <citation type="submission" date="2018-05" db="EMBL/GenBank/DDBJ databases">
        <authorList>
            <person name="Lanie J.A."/>
            <person name="Ng W.-L."/>
            <person name="Kazmierczak K.M."/>
            <person name="Andrzejewski T.M."/>
            <person name="Davidsen T.M."/>
            <person name="Wayne K.J."/>
            <person name="Tettelin H."/>
            <person name="Glass J.I."/>
            <person name="Rusch D."/>
            <person name="Podicherti R."/>
            <person name="Tsui H.-C.T."/>
            <person name="Winkler M.E."/>
        </authorList>
    </citation>
    <scope>NUCLEOTIDE SEQUENCE</scope>
</reference>
<proteinExistence type="inferred from homology"/>
<evidence type="ECO:0000256" key="1">
    <source>
        <dbReference type="ARBA" id="ARBA00006116"/>
    </source>
</evidence>